<dbReference type="OrthoDB" id="2985014at2759"/>
<feature type="transmembrane region" description="Helical" evidence="7">
    <location>
        <begin position="336"/>
        <end position="357"/>
    </location>
</feature>
<gene>
    <name evidence="8" type="ORF">L228DRAFT_267280</name>
</gene>
<dbReference type="Gene3D" id="1.20.1250.20">
    <property type="entry name" value="MFS general substrate transporter like domains"/>
    <property type="match status" value="2"/>
</dbReference>
<dbReference type="PANTHER" id="PTHR43791:SF27">
    <property type="entry name" value="TRANSPORTER, PUTATIVE (AFU_ORTHOLOGUE AFUA_2G15730)-RELATED"/>
    <property type="match status" value="1"/>
</dbReference>
<dbReference type="STRING" id="1328760.A0A165HBV0"/>
<dbReference type="FunFam" id="1.20.1250.20:FF:000018">
    <property type="entry name" value="MFS transporter permease"/>
    <property type="match status" value="1"/>
</dbReference>
<proteinExistence type="predicted"/>
<feature type="transmembrane region" description="Helical" evidence="7">
    <location>
        <begin position="401"/>
        <end position="422"/>
    </location>
</feature>
<dbReference type="GO" id="GO:0022857">
    <property type="term" value="F:transmembrane transporter activity"/>
    <property type="evidence" value="ECO:0007669"/>
    <property type="project" value="InterPro"/>
</dbReference>
<sequence>MSRLNNDYISSDEALVNADEGATQGLPLQSLDHRVQETEHPGSGETLRPRHSYEDDDEPDDEYFKKSFHEHDERERLSVSSADSFTLYTPDEENEILRIFNRRLVAFSALLYMLSFLDRSNIGNARIAGLANDLHLDSAQYEWLLTAFYLTYITFEWMTLLYRVVPAHIYVAVCVLSWGIIASLQSLATSFAFLVFLRALLGIGEAAFAGVPFYLSFFFKRDELAQKIGLFISAAPLATSFAGTLAWVITRAAKNGPIAPWRLLFLIEGFPSVIAAAFTYICLPDGPGKAKFLNRRQRRIAEWRLRREQGSDSQDKDAHKGPSWGEIVQILKDPKCYLPALMAFSCNVAFSSMPVFLPTILTEMGYSSLSAQGLAAPPYLLSFIVVLITSTLSDRLHNRSIFIIFHSFLSFLGYALITVAGLRGWSAGWRYAAVYPATIGFFSAITCIIAWTINNQDSAVKKGMGMTILNVVAQCGPLIGTRLYPDEDGPLYLRGMSICAGFMLFVALLAVTLRMLLLRENRKLDEQSKADYIPLEVQNSTMNVGNSGARTETTDRSIPLARRSASLDANYNHTPSESGEHLFGSRKTQERDFAAAEEGHIHKRDGRRESRFRYLI</sequence>
<keyword evidence="4 7" id="KW-1133">Transmembrane helix</keyword>
<feature type="transmembrane region" description="Helical" evidence="7">
    <location>
        <begin position="228"/>
        <end position="249"/>
    </location>
</feature>
<dbReference type="InterPro" id="IPR036259">
    <property type="entry name" value="MFS_trans_sf"/>
</dbReference>
<feature type="transmembrane region" description="Helical" evidence="7">
    <location>
        <begin position="261"/>
        <end position="283"/>
    </location>
</feature>
<dbReference type="Proteomes" id="UP000076632">
    <property type="component" value="Unassembled WGS sequence"/>
</dbReference>
<feature type="transmembrane region" description="Helical" evidence="7">
    <location>
        <begin position="193"/>
        <end position="216"/>
    </location>
</feature>
<evidence type="ECO:0000256" key="3">
    <source>
        <dbReference type="ARBA" id="ARBA00022692"/>
    </source>
</evidence>
<feature type="compositionally biased region" description="Basic and acidic residues" evidence="6">
    <location>
        <begin position="31"/>
        <end position="53"/>
    </location>
</feature>
<name>A0A165HBV0_XYLHT</name>
<evidence type="ECO:0000313" key="9">
    <source>
        <dbReference type="Proteomes" id="UP000076632"/>
    </source>
</evidence>
<dbReference type="RefSeq" id="XP_018188826.1">
    <property type="nucleotide sequence ID" value="XM_018334971.1"/>
</dbReference>
<protein>
    <submittedName>
        <fullName evidence="8">MFS general substrate transporter</fullName>
    </submittedName>
</protein>
<organism evidence="8 9">
    <name type="scientific">Xylona heveae (strain CBS 132557 / TC161)</name>
    <dbReference type="NCBI Taxonomy" id="1328760"/>
    <lineage>
        <taxon>Eukaryota</taxon>
        <taxon>Fungi</taxon>
        <taxon>Dikarya</taxon>
        <taxon>Ascomycota</taxon>
        <taxon>Pezizomycotina</taxon>
        <taxon>Xylonomycetes</taxon>
        <taxon>Xylonales</taxon>
        <taxon>Xylonaceae</taxon>
        <taxon>Xylona</taxon>
    </lineage>
</organism>
<feature type="transmembrane region" description="Helical" evidence="7">
    <location>
        <begin position="434"/>
        <end position="453"/>
    </location>
</feature>
<dbReference type="PANTHER" id="PTHR43791">
    <property type="entry name" value="PERMEASE-RELATED"/>
    <property type="match status" value="1"/>
</dbReference>
<dbReference type="InParanoid" id="A0A165HBV0"/>
<dbReference type="AlphaFoldDB" id="A0A165HBV0"/>
<evidence type="ECO:0000313" key="8">
    <source>
        <dbReference type="EMBL" id="KZF23271.1"/>
    </source>
</evidence>
<keyword evidence="5 7" id="KW-0472">Membrane</keyword>
<dbReference type="GeneID" id="28900108"/>
<feature type="region of interest" description="Disordered" evidence="6">
    <location>
        <begin position="15"/>
        <end position="61"/>
    </location>
</feature>
<feature type="transmembrane region" description="Helical" evidence="7">
    <location>
        <begin position="369"/>
        <end position="389"/>
    </location>
</feature>
<feature type="transmembrane region" description="Helical" evidence="7">
    <location>
        <begin position="491"/>
        <end position="513"/>
    </location>
</feature>
<evidence type="ECO:0000256" key="6">
    <source>
        <dbReference type="SAM" id="MobiDB-lite"/>
    </source>
</evidence>
<dbReference type="InterPro" id="IPR011701">
    <property type="entry name" value="MFS"/>
</dbReference>
<evidence type="ECO:0000256" key="4">
    <source>
        <dbReference type="ARBA" id="ARBA00022989"/>
    </source>
</evidence>
<dbReference type="SUPFAM" id="SSF103473">
    <property type="entry name" value="MFS general substrate transporter"/>
    <property type="match status" value="1"/>
</dbReference>
<dbReference type="FunFam" id="1.20.1250.20:FF:000013">
    <property type="entry name" value="MFS general substrate transporter"/>
    <property type="match status" value="1"/>
</dbReference>
<dbReference type="OMA" id="TWTMDNR"/>
<feature type="region of interest" description="Disordered" evidence="6">
    <location>
        <begin position="565"/>
        <end position="589"/>
    </location>
</feature>
<reference evidence="8 9" key="1">
    <citation type="journal article" date="2016" name="Fungal Biol.">
        <title>The genome of Xylona heveae provides a window into fungal endophytism.</title>
        <authorList>
            <person name="Gazis R."/>
            <person name="Kuo A."/>
            <person name="Riley R."/>
            <person name="LaButti K."/>
            <person name="Lipzen A."/>
            <person name="Lin J."/>
            <person name="Amirebrahimi M."/>
            <person name="Hesse C.N."/>
            <person name="Spatafora J.W."/>
            <person name="Henrissat B."/>
            <person name="Hainaut M."/>
            <person name="Grigoriev I.V."/>
            <person name="Hibbett D.S."/>
        </authorList>
    </citation>
    <scope>NUCLEOTIDE SEQUENCE [LARGE SCALE GENOMIC DNA]</scope>
    <source>
        <strain evidence="8 9">TC161</strain>
    </source>
</reference>
<keyword evidence="9" id="KW-1185">Reference proteome</keyword>
<dbReference type="GO" id="GO:0016020">
    <property type="term" value="C:membrane"/>
    <property type="evidence" value="ECO:0007669"/>
    <property type="project" value="UniProtKB-SubCell"/>
</dbReference>
<evidence type="ECO:0000256" key="1">
    <source>
        <dbReference type="ARBA" id="ARBA00004141"/>
    </source>
</evidence>
<feature type="transmembrane region" description="Helical" evidence="7">
    <location>
        <begin position="169"/>
        <end position="187"/>
    </location>
</feature>
<keyword evidence="3 7" id="KW-0812">Transmembrane</keyword>
<dbReference type="EMBL" id="KV407457">
    <property type="protein sequence ID" value="KZF23271.1"/>
    <property type="molecule type" value="Genomic_DNA"/>
</dbReference>
<evidence type="ECO:0000256" key="7">
    <source>
        <dbReference type="SAM" id="Phobius"/>
    </source>
</evidence>
<evidence type="ECO:0000256" key="5">
    <source>
        <dbReference type="ARBA" id="ARBA00023136"/>
    </source>
</evidence>
<dbReference type="Pfam" id="PF07690">
    <property type="entry name" value="MFS_1"/>
    <property type="match status" value="1"/>
</dbReference>
<evidence type="ECO:0000256" key="2">
    <source>
        <dbReference type="ARBA" id="ARBA00022448"/>
    </source>
</evidence>
<keyword evidence="2" id="KW-0813">Transport</keyword>
<comment type="subcellular location">
    <subcellularLocation>
        <location evidence="1">Membrane</location>
        <topology evidence="1">Multi-pass membrane protein</topology>
    </subcellularLocation>
</comment>
<accession>A0A165HBV0</accession>
<feature type="compositionally biased region" description="Polar residues" evidence="6">
    <location>
        <begin position="567"/>
        <end position="577"/>
    </location>
</feature>